<gene>
    <name evidence="9" type="primary">pstS</name>
    <name evidence="9" type="ORF">DX912_02200</name>
</gene>
<dbReference type="GO" id="GO:0035435">
    <property type="term" value="P:phosphate ion transmembrane transport"/>
    <property type="evidence" value="ECO:0007669"/>
    <property type="project" value="InterPro"/>
</dbReference>
<keyword evidence="10" id="KW-1185">Reference proteome</keyword>
<evidence type="ECO:0000259" key="8">
    <source>
        <dbReference type="Pfam" id="PF12849"/>
    </source>
</evidence>
<dbReference type="NCBIfam" id="TIGR00975">
    <property type="entry name" value="3a0107s03"/>
    <property type="match status" value="1"/>
</dbReference>
<evidence type="ECO:0000256" key="7">
    <source>
        <dbReference type="PIRNR" id="PIRNR002756"/>
    </source>
</evidence>
<evidence type="ECO:0000256" key="6">
    <source>
        <dbReference type="ARBA" id="ARBA00022592"/>
    </source>
</evidence>
<dbReference type="InterPro" id="IPR005673">
    <property type="entry name" value="ABC_phos-bd_PstS"/>
</dbReference>
<dbReference type="EMBL" id="QTJR01000001">
    <property type="protein sequence ID" value="RDY69581.1"/>
    <property type="molecule type" value="Genomic_DNA"/>
</dbReference>
<feature type="domain" description="PBP" evidence="8">
    <location>
        <begin position="63"/>
        <end position="347"/>
    </location>
</feature>
<dbReference type="PANTHER" id="PTHR42996">
    <property type="entry name" value="PHOSPHATE-BINDING PROTEIN PSTS"/>
    <property type="match status" value="1"/>
</dbReference>
<reference evidence="9 10" key="1">
    <citation type="submission" date="2018-08" db="EMBL/GenBank/DDBJ databases">
        <title>Lysobacter soli KCTC 22011, whole genome shotgun sequence.</title>
        <authorList>
            <person name="Zhang X."/>
            <person name="Feng G."/>
            <person name="Zhu H."/>
        </authorList>
    </citation>
    <scope>NUCLEOTIDE SEQUENCE [LARGE SCALE GENOMIC DNA]</scope>
    <source>
        <strain evidence="9 10">KCTC 22011</strain>
    </source>
</reference>
<dbReference type="CDD" id="cd13565">
    <property type="entry name" value="PBP2_PstS"/>
    <property type="match status" value="1"/>
</dbReference>
<evidence type="ECO:0000256" key="3">
    <source>
        <dbReference type="ARBA" id="ARBA00011529"/>
    </source>
</evidence>
<dbReference type="SUPFAM" id="SSF53850">
    <property type="entry name" value="Periplasmic binding protein-like II"/>
    <property type="match status" value="1"/>
</dbReference>
<dbReference type="InterPro" id="IPR050962">
    <property type="entry name" value="Phosphate-bind_PstS"/>
</dbReference>
<dbReference type="AlphaFoldDB" id="A0A3D8VKB4"/>
<dbReference type="GO" id="GO:0043190">
    <property type="term" value="C:ATP-binding cassette (ABC) transporter complex"/>
    <property type="evidence" value="ECO:0007669"/>
    <property type="project" value="InterPro"/>
</dbReference>
<keyword evidence="5 7" id="KW-0813">Transport</keyword>
<comment type="similarity">
    <text evidence="2 7">Belongs to the PstS family.</text>
</comment>
<dbReference type="PIRSF" id="PIRSF002756">
    <property type="entry name" value="PstS"/>
    <property type="match status" value="1"/>
</dbReference>
<dbReference type="Proteomes" id="UP000256829">
    <property type="component" value="Unassembled WGS sequence"/>
</dbReference>
<organism evidence="9 10">
    <name type="scientific">Lysobacter soli</name>
    <dbReference type="NCBI Taxonomy" id="453783"/>
    <lineage>
        <taxon>Bacteria</taxon>
        <taxon>Pseudomonadati</taxon>
        <taxon>Pseudomonadota</taxon>
        <taxon>Gammaproteobacteria</taxon>
        <taxon>Lysobacterales</taxon>
        <taxon>Lysobacteraceae</taxon>
        <taxon>Lysobacter</taxon>
    </lineage>
</organism>
<dbReference type="InterPro" id="IPR024370">
    <property type="entry name" value="PBP_domain"/>
</dbReference>
<dbReference type="PANTHER" id="PTHR42996:SF1">
    <property type="entry name" value="PHOSPHATE-BINDING PROTEIN PSTS"/>
    <property type="match status" value="1"/>
</dbReference>
<comment type="caution">
    <text evidence="9">The sequence shown here is derived from an EMBL/GenBank/DDBJ whole genome shotgun (WGS) entry which is preliminary data.</text>
</comment>
<evidence type="ECO:0000313" key="9">
    <source>
        <dbReference type="EMBL" id="RDY69581.1"/>
    </source>
</evidence>
<accession>A0A3D8VKB4</accession>
<dbReference type="NCBIfam" id="NF008171">
    <property type="entry name" value="PRK10918.1"/>
    <property type="match status" value="1"/>
</dbReference>
<name>A0A3D8VKB4_9GAMM</name>
<protein>
    <recommendedName>
        <fullName evidence="4 7">Phosphate-binding protein PstS</fullName>
    </recommendedName>
</protein>
<dbReference type="Pfam" id="PF12849">
    <property type="entry name" value="PBP_like_2"/>
    <property type="match status" value="1"/>
</dbReference>
<comment type="subunit">
    <text evidence="3 7">The complex is composed of two ATP-binding proteins (PstB), two transmembrane proteins (PstC and PstA) and a solute-binding protein (PstS).</text>
</comment>
<evidence type="ECO:0000256" key="2">
    <source>
        <dbReference type="ARBA" id="ARBA00008725"/>
    </source>
</evidence>
<proteinExistence type="inferred from homology"/>
<comment type="function">
    <text evidence="1 7">Part of the ABC transporter complex PstSACB involved in phosphate import.</text>
</comment>
<evidence type="ECO:0000256" key="5">
    <source>
        <dbReference type="ARBA" id="ARBA00022448"/>
    </source>
</evidence>
<dbReference type="Gene3D" id="3.40.190.10">
    <property type="entry name" value="Periplasmic binding protein-like II"/>
    <property type="match status" value="2"/>
</dbReference>
<keyword evidence="6 7" id="KW-0592">Phosphate transport</keyword>
<evidence type="ECO:0000256" key="1">
    <source>
        <dbReference type="ARBA" id="ARBA00002841"/>
    </source>
</evidence>
<dbReference type="GO" id="GO:0042301">
    <property type="term" value="F:phosphate ion binding"/>
    <property type="evidence" value="ECO:0007669"/>
    <property type="project" value="InterPro"/>
</dbReference>
<sequence length="379" mass="40098">MTAGSLRRNTRVTHPTRRCHPTVIKCATNGHGPSSLQESIVFKSIQFRLATLALASTVAMGAQAADVTGAGASFVYPVMSKWSADYNKAAGKKVNYQSIGSGGGIAQIKAATIDFGSSDAPLKPEELAQAGLAQFPSVIGGVVPVVNVPGVASGALKLDGDTLANIFLGKITKWNDPAIAALNGGVQLPDRKITVVHRSDGSGTTFNFVNYLSKVSPDWKSKVGEGTSVKWPVGIGGKGNEGVAAYVKQIVGGIGYVELSYALQNKMSYSRLKNAAGNFVLPSDESFSAAAASADWANAKDFYLVMTNAPGANAWPITATNFILMYKQPKNAAGAKNAKEFFRWVYANGDQQAKALDYVPLPDALVKQIETYWSTSMNY</sequence>
<evidence type="ECO:0000256" key="4">
    <source>
        <dbReference type="ARBA" id="ARBA00021889"/>
    </source>
</evidence>
<evidence type="ECO:0000313" key="10">
    <source>
        <dbReference type="Proteomes" id="UP000256829"/>
    </source>
</evidence>